<dbReference type="InterPro" id="IPR036034">
    <property type="entry name" value="PDZ_sf"/>
</dbReference>
<name>A0AB39HT76_9BACI</name>
<dbReference type="Pfam" id="PF17820">
    <property type="entry name" value="PDZ_6"/>
    <property type="match status" value="1"/>
</dbReference>
<feature type="transmembrane region" description="Helical" evidence="1">
    <location>
        <begin position="12"/>
        <end position="32"/>
    </location>
</feature>
<accession>A0AB39HT76</accession>
<dbReference type="SUPFAM" id="SSF50156">
    <property type="entry name" value="PDZ domain-like"/>
    <property type="match status" value="1"/>
</dbReference>
<dbReference type="EMBL" id="CP162599">
    <property type="protein sequence ID" value="XDK33750.1"/>
    <property type="molecule type" value="Genomic_DNA"/>
</dbReference>
<evidence type="ECO:0000259" key="2">
    <source>
        <dbReference type="Pfam" id="PF17820"/>
    </source>
</evidence>
<feature type="transmembrane region" description="Helical" evidence="1">
    <location>
        <begin position="85"/>
        <end position="103"/>
    </location>
</feature>
<proteinExistence type="predicted"/>
<feature type="transmembrane region" description="Helical" evidence="1">
    <location>
        <begin position="140"/>
        <end position="157"/>
    </location>
</feature>
<keyword evidence="1" id="KW-1133">Transmembrane helix</keyword>
<feature type="transmembrane region" description="Helical" evidence="1">
    <location>
        <begin position="57"/>
        <end position="79"/>
    </location>
</feature>
<feature type="transmembrane region" description="Helical" evidence="1">
    <location>
        <begin position="110"/>
        <end position="128"/>
    </location>
</feature>
<reference evidence="3" key="1">
    <citation type="submission" date="2024-07" db="EMBL/GenBank/DDBJ databases">
        <title>Halotolerant mesophilic bacterium Ornithinibacillus sp. 4-3, sp. nov., isolated from soil.</title>
        <authorList>
            <person name="Sidarenka A.V."/>
            <person name="Guliayeva D.E."/>
            <person name="Leanovich S.I."/>
            <person name="Hileuskaya K.S."/>
            <person name="Akhremchuk A.E."/>
            <person name="Sikolenko M.A."/>
            <person name="Valentovich L.N."/>
        </authorList>
    </citation>
    <scope>NUCLEOTIDE SEQUENCE</scope>
    <source>
        <strain evidence="3">4-3</strain>
    </source>
</reference>
<feature type="transmembrane region" description="Helical" evidence="1">
    <location>
        <begin position="249"/>
        <end position="279"/>
    </location>
</feature>
<evidence type="ECO:0000256" key="1">
    <source>
        <dbReference type="SAM" id="Phobius"/>
    </source>
</evidence>
<keyword evidence="1" id="KW-0472">Membrane</keyword>
<dbReference type="InterPro" id="IPR041489">
    <property type="entry name" value="PDZ_6"/>
</dbReference>
<feature type="transmembrane region" description="Helical" evidence="1">
    <location>
        <begin position="189"/>
        <end position="211"/>
    </location>
</feature>
<dbReference type="AlphaFoldDB" id="A0AB39HT76"/>
<protein>
    <submittedName>
        <fullName evidence="3">PDZ domain-containing protein</fullName>
    </submittedName>
</protein>
<organism evidence="3">
    <name type="scientific">Ornithinibacillus sp. 4-3</name>
    <dbReference type="NCBI Taxonomy" id="3231488"/>
    <lineage>
        <taxon>Bacteria</taxon>
        <taxon>Bacillati</taxon>
        <taxon>Bacillota</taxon>
        <taxon>Bacilli</taxon>
        <taxon>Bacillales</taxon>
        <taxon>Bacillaceae</taxon>
        <taxon>Ornithinibacillus</taxon>
    </lineage>
</organism>
<keyword evidence="1" id="KW-0812">Transmembrane</keyword>
<evidence type="ECO:0000313" key="3">
    <source>
        <dbReference type="EMBL" id="XDK33750.1"/>
    </source>
</evidence>
<feature type="domain" description="PDZ" evidence="2">
    <location>
        <begin position="308"/>
        <end position="349"/>
    </location>
</feature>
<dbReference type="RefSeq" id="WP_368654428.1">
    <property type="nucleotide sequence ID" value="NZ_CP162599.1"/>
</dbReference>
<dbReference type="Gene3D" id="2.30.42.10">
    <property type="match status" value="1"/>
</dbReference>
<sequence>MLEIWLIELLKAIGKLFLNPLLYWTFLLVWVASSKRIHHERMNFGTKIFNRFSEFKGTWGISLIIGLVVSLLTIGVGMVFSIETILLLSGVIILLSISFRFTLLSPSYTIGITFLLLLFAPFLLEYQTYIEVDLFSKVDFTTVAILLGVFLIVEALLTRRVKRNDTYPSLVRSQRGNWIGQHQFKKLHLIPFFVILPVGEITSFAAYWPYFSLGEQTYSFILVPFVIGFDYKVRGILPEIAAKKVSKGIFYLGFIVLLIAAGSIYISWLSLVAVIFAILGKEYINYLQRIEDRDRSAYYNKVAEGLKVLAVIPNTPADRLNILAGEVIVKVNDKKIYSIKEFYLALQNSGAFFKLEILDDNNEVRFVQSALYEEDHHELGIIFPQEPHRQNK</sequence>
<gene>
    <name evidence="3" type="ORF">AB4Y30_05190</name>
</gene>